<accession>A0A9W4UDJ8</accession>
<sequence>MMKHIRCNGRTDRTLGPAPVYNRTYKPVGVRKGRYLLITHLLIVHTPHPLFADSSIITG</sequence>
<dbReference type="EMBL" id="CAOQHR010000004">
    <property type="protein sequence ID" value="CAI6334231.1"/>
    <property type="molecule type" value="Genomic_DNA"/>
</dbReference>
<gene>
    <name evidence="1" type="ORF">PDIGIT_LOCUS7285</name>
</gene>
<keyword evidence="2" id="KW-1185">Reference proteome</keyword>
<organism evidence="1 2">
    <name type="scientific">Periconia digitata</name>
    <dbReference type="NCBI Taxonomy" id="1303443"/>
    <lineage>
        <taxon>Eukaryota</taxon>
        <taxon>Fungi</taxon>
        <taxon>Dikarya</taxon>
        <taxon>Ascomycota</taxon>
        <taxon>Pezizomycotina</taxon>
        <taxon>Dothideomycetes</taxon>
        <taxon>Pleosporomycetidae</taxon>
        <taxon>Pleosporales</taxon>
        <taxon>Massarineae</taxon>
        <taxon>Periconiaceae</taxon>
        <taxon>Periconia</taxon>
    </lineage>
</organism>
<comment type="caution">
    <text evidence="1">The sequence shown here is derived from an EMBL/GenBank/DDBJ whole genome shotgun (WGS) entry which is preliminary data.</text>
</comment>
<protein>
    <submittedName>
        <fullName evidence="1">Uncharacterized protein</fullName>
    </submittedName>
</protein>
<dbReference type="OrthoDB" id="10340926at2759"/>
<evidence type="ECO:0000313" key="2">
    <source>
        <dbReference type="Proteomes" id="UP001152607"/>
    </source>
</evidence>
<reference evidence="1" key="1">
    <citation type="submission" date="2023-01" db="EMBL/GenBank/DDBJ databases">
        <authorList>
            <person name="Van Ghelder C."/>
            <person name="Rancurel C."/>
        </authorList>
    </citation>
    <scope>NUCLEOTIDE SEQUENCE</scope>
    <source>
        <strain evidence="1">CNCM I-4278</strain>
    </source>
</reference>
<proteinExistence type="predicted"/>
<dbReference type="AlphaFoldDB" id="A0A9W4UDJ8"/>
<evidence type="ECO:0000313" key="1">
    <source>
        <dbReference type="EMBL" id="CAI6334231.1"/>
    </source>
</evidence>
<dbReference type="Proteomes" id="UP001152607">
    <property type="component" value="Unassembled WGS sequence"/>
</dbReference>
<name>A0A9W4UDJ8_9PLEO</name>